<dbReference type="SMART" id="SM00060">
    <property type="entry name" value="FN3"/>
    <property type="match status" value="1"/>
</dbReference>
<keyword evidence="2" id="KW-0624">Polysaccharide degradation</keyword>
<accession>A0ABU2BZH4</accession>
<evidence type="ECO:0000313" key="5">
    <source>
        <dbReference type="Proteomes" id="UP001183648"/>
    </source>
</evidence>
<dbReference type="InterPro" id="IPR011047">
    <property type="entry name" value="Quinoprotein_ADH-like_sf"/>
</dbReference>
<proteinExistence type="predicted"/>
<gene>
    <name evidence="4" type="ORF">J2S63_003364</name>
</gene>
<dbReference type="PROSITE" id="PS50853">
    <property type="entry name" value="FN3"/>
    <property type="match status" value="1"/>
</dbReference>
<name>A0ABU2BZH4_9ACTN</name>
<keyword evidence="1" id="KW-0378">Hydrolase</keyword>
<evidence type="ECO:0000259" key="3">
    <source>
        <dbReference type="PROSITE" id="PS50853"/>
    </source>
</evidence>
<evidence type="ECO:0000313" key="4">
    <source>
        <dbReference type="EMBL" id="MDR7363811.1"/>
    </source>
</evidence>
<dbReference type="EMBL" id="JAVDYG010000001">
    <property type="protein sequence ID" value="MDR7363811.1"/>
    <property type="molecule type" value="Genomic_DNA"/>
</dbReference>
<dbReference type="SUPFAM" id="SSF50998">
    <property type="entry name" value="Quinoprotein alcohol dehydrogenase-like"/>
    <property type="match status" value="1"/>
</dbReference>
<dbReference type="Gene3D" id="2.60.40.10">
    <property type="entry name" value="Immunoglobulins"/>
    <property type="match status" value="1"/>
</dbReference>
<dbReference type="Pfam" id="PF13385">
    <property type="entry name" value="Laminin_G_3"/>
    <property type="match status" value="1"/>
</dbReference>
<evidence type="ECO:0000256" key="1">
    <source>
        <dbReference type="ARBA" id="ARBA00023295"/>
    </source>
</evidence>
<sequence>MRTRSGLLGAALGALLVPLLAWVPGTTATGAALRARATDPTPTSDTRFTAQPLPTYQTNGVVYAVEAVGNVVYVGGNFTKVRPPGAAPGTREVARRNMAAFNATTGALLPFSHAFRAPSYPIPSSGVYDKECSRGARAGTYTCDTVYEIRASHDRSRIFVGGDFQTVDGRVRGNVAAFRVSSGALTSFRVDRVYGRVRALVPSASRLYIGGQISQVSGRRRYKVAAVRTDNGALTSWAPRVNGYVIAMAITADQKRVIIGGDFDRVNGQLRRGVRAVSAATGANTAWSGNPLRGTNGGRRSYVTDLAVDRDTVYVATEGLGEHVFDGRLAINPTNGVVRWRNTCLGATWAIERVGSSLYTGSHAHDCHAVPGGFRETARHLLDKPGDEHYHRFQAEVVGSGAPRLLHWMPTTDGGIVGSLGPRDLTYSPTADVLWAGGEFTTVNGDPQQGLTRFGPARDPGVPSIAPEQPSAPLAVSDASGRVRVTWEATDDWDNATLGYSLLRGGTVVATRSATSSHDTPRPTMSFLDTGLTPGSRVGYRVVATDGAGVASAPSTATTVTVASGPDAYRRRVLADRPQLYWPFDDQADRVAGTLVPAGGGGRYTSGGVTRGVPGALQGVPDDTAVQLDGVLGMARGRSRTAAPSTFSVEVWFKGSGTGKIVGYGSSQTTLSSYADRHLYVDTDGRLVFGMYDGSRAPHVVRSGARVDDDRWHHAVATHGDAGTVLYLDGRRVAGDSTKRSTSAYAGSWQVGGDRLAGWPKEPAQRNYAGTVDELAVYLHQLSPETVAAHHDLGLGG</sequence>
<comment type="caution">
    <text evidence="4">The sequence shown here is derived from an EMBL/GenBank/DDBJ whole genome shotgun (WGS) entry which is preliminary data.</text>
</comment>
<dbReference type="Gene3D" id="2.60.120.200">
    <property type="match status" value="1"/>
</dbReference>
<dbReference type="SUPFAM" id="SSF49899">
    <property type="entry name" value="Concanavalin A-like lectins/glucanases"/>
    <property type="match status" value="1"/>
</dbReference>
<dbReference type="RefSeq" id="WP_310304657.1">
    <property type="nucleotide sequence ID" value="NZ_BAAAPS010000005.1"/>
</dbReference>
<evidence type="ECO:0000256" key="2">
    <source>
        <dbReference type="ARBA" id="ARBA00023326"/>
    </source>
</evidence>
<dbReference type="InterPro" id="IPR003961">
    <property type="entry name" value="FN3_dom"/>
</dbReference>
<protein>
    <recommendedName>
        <fullName evidence="3">Fibronectin type-III domain-containing protein</fullName>
    </recommendedName>
</protein>
<dbReference type="CDD" id="cd00063">
    <property type="entry name" value="FN3"/>
    <property type="match status" value="1"/>
</dbReference>
<dbReference type="SUPFAM" id="SSF49265">
    <property type="entry name" value="Fibronectin type III"/>
    <property type="match status" value="1"/>
</dbReference>
<organism evidence="4 5">
    <name type="scientific">Nocardioides marmoribigeumensis</name>
    <dbReference type="NCBI Taxonomy" id="433649"/>
    <lineage>
        <taxon>Bacteria</taxon>
        <taxon>Bacillati</taxon>
        <taxon>Actinomycetota</taxon>
        <taxon>Actinomycetes</taxon>
        <taxon>Propionibacteriales</taxon>
        <taxon>Nocardioidaceae</taxon>
        <taxon>Nocardioides</taxon>
    </lineage>
</organism>
<keyword evidence="2" id="KW-0119">Carbohydrate metabolism</keyword>
<reference evidence="4 5" key="1">
    <citation type="submission" date="2023-07" db="EMBL/GenBank/DDBJ databases">
        <title>Sequencing the genomes of 1000 actinobacteria strains.</title>
        <authorList>
            <person name="Klenk H.-P."/>
        </authorList>
    </citation>
    <scope>NUCLEOTIDE SEQUENCE [LARGE SCALE GENOMIC DNA]</scope>
    <source>
        <strain evidence="4 5">DSM 19426</strain>
    </source>
</reference>
<dbReference type="InterPro" id="IPR013320">
    <property type="entry name" value="ConA-like_dom_sf"/>
</dbReference>
<dbReference type="InterPro" id="IPR036116">
    <property type="entry name" value="FN3_sf"/>
</dbReference>
<feature type="domain" description="Fibronectin type-III" evidence="3">
    <location>
        <begin position="466"/>
        <end position="565"/>
    </location>
</feature>
<dbReference type="InterPro" id="IPR013783">
    <property type="entry name" value="Ig-like_fold"/>
</dbReference>
<keyword evidence="1" id="KW-0326">Glycosidase</keyword>
<dbReference type="Proteomes" id="UP001183648">
    <property type="component" value="Unassembled WGS sequence"/>
</dbReference>
<keyword evidence="5" id="KW-1185">Reference proteome</keyword>